<proteinExistence type="predicted"/>
<accession>A0A0A9CCW1</accession>
<dbReference type="AlphaFoldDB" id="A0A0A9CCW1"/>
<protein>
    <submittedName>
        <fullName evidence="1">Uncharacterized protein</fullName>
    </submittedName>
</protein>
<reference evidence="1" key="2">
    <citation type="journal article" date="2015" name="Data Brief">
        <title>Shoot transcriptome of the giant reed, Arundo donax.</title>
        <authorList>
            <person name="Barrero R.A."/>
            <person name="Guerrero F.D."/>
            <person name="Moolhuijzen P."/>
            <person name="Goolsby J.A."/>
            <person name="Tidwell J."/>
            <person name="Bellgard S.E."/>
            <person name="Bellgard M.I."/>
        </authorList>
    </citation>
    <scope>NUCLEOTIDE SEQUENCE</scope>
    <source>
        <tissue evidence="1">Shoot tissue taken approximately 20 cm above the soil surface</tissue>
    </source>
</reference>
<name>A0A0A9CCW1_ARUDO</name>
<organism evidence="1">
    <name type="scientific">Arundo donax</name>
    <name type="common">Giant reed</name>
    <name type="synonym">Donax arundinaceus</name>
    <dbReference type="NCBI Taxonomy" id="35708"/>
    <lineage>
        <taxon>Eukaryota</taxon>
        <taxon>Viridiplantae</taxon>
        <taxon>Streptophyta</taxon>
        <taxon>Embryophyta</taxon>
        <taxon>Tracheophyta</taxon>
        <taxon>Spermatophyta</taxon>
        <taxon>Magnoliopsida</taxon>
        <taxon>Liliopsida</taxon>
        <taxon>Poales</taxon>
        <taxon>Poaceae</taxon>
        <taxon>PACMAD clade</taxon>
        <taxon>Arundinoideae</taxon>
        <taxon>Arundineae</taxon>
        <taxon>Arundo</taxon>
    </lineage>
</organism>
<sequence length="36" mass="4044">MSYFSKIQESAGPLVCISSVHLYKVYFVSLGQAFNE</sequence>
<reference evidence="1" key="1">
    <citation type="submission" date="2014-09" db="EMBL/GenBank/DDBJ databases">
        <authorList>
            <person name="Magalhaes I.L.F."/>
            <person name="Oliveira U."/>
            <person name="Santos F.R."/>
            <person name="Vidigal T.H.D.A."/>
            <person name="Brescovit A.D."/>
            <person name="Santos A.J."/>
        </authorList>
    </citation>
    <scope>NUCLEOTIDE SEQUENCE</scope>
    <source>
        <tissue evidence="1">Shoot tissue taken approximately 20 cm above the soil surface</tissue>
    </source>
</reference>
<evidence type="ECO:0000313" key="1">
    <source>
        <dbReference type="EMBL" id="JAD72293.1"/>
    </source>
</evidence>
<dbReference type="EMBL" id="GBRH01225602">
    <property type="protein sequence ID" value="JAD72293.1"/>
    <property type="molecule type" value="Transcribed_RNA"/>
</dbReference>